<sequence>MDIDRYRYCIDSMDMDIVWIHCIAAYRFYRLAVAIVLYRIDCFIDSLSRIAFLI</sequence>
<keyword evidence="2" id="KW-1185">Reference proteome</keyword>
<dbReference type="AlphaFoldDB" id="A0A8T3AAD4"/>
<dbReference type="EMBL" id="JAGYWB010000017">
    <property type="protein sequence ID" value="KAI0493546.1"/>
    <property type="molecule type" value="Genomic_DNA"/>
</dbReference>
<protein>
    <submittedName>
        <fullName evidence="1">Uncharacterized protein</fullName>
    </submittedName>
</protein>
<proteinExistence type="predicted"/>
<name>A0A8T3AAD4_DENNO</name>
<organism evidence="1 2">
    <name type="scientific">Dendrobium nobile</name>
    <name type="common">Orchid</name>
    <dbReference type="NCBI Taxonomy" id="94219"/>
    <lineage>
        <taxon>Eukaryota</taxon>
        <taxon>Viridiplantae</taxon>
        <taxon>Streptophyta</taxon>
        <taxon>Embryophyta</taxon>
        <taxon>Tracheophyta</taxon>
        <taxon>Spermatophyta</taxon>
        <taxon>Magnoliopsida</taxon>
        <taxon>Liliopsida</taxon>
        <taxon>Asparagales</taxon>
        <taxon>Orchidaceae</taxon>
        <taxon>Epidendroideae</taxon>
        <taxon>Malaxideae</taxon>
        <taxon>Dendrobiinae</taxon>
        <taxon>Dendrobium</taxon>
    </lineage>
</organism>
<comment type="caution">
    <text evidence="1">The sequence shown here is derived from an EMBL/GenBank/DDBJ whole genome shotgun (WGS) entry which is preliminary data.</text>
</comment>
<evidence type="ECO:0000313" key="2">
    <source>
        <dbReference type="Proteomes" id="UP000829196"/>
    </source>
</evidence>
<reference evidence="1" key="1">
    <citation type="journal article" date="2022" name="Front. Genet.">
        <title>Chromosome-Scale Assembly of the Dendrobium nobile Genome Provides Insights Into the Molecular Mechanism of the Biosynthesis of the Medicinal Active Ingredient of Dendrobium.</title>
        <authorList>
            <person name="Xu Q."/>
            <person name="Niu S.-C."/>
            <person name="Li K.-L."/>
            <person name="Zheng P.-J."/>
            <person name="Zhang X.-J."/>
            <person name="Jia Y."/>
            <person name="Liu Y."/>
            <person name="Niu Y.-X."/>
            <person name="Yu L.-H."/>
            <person name="Chen D.-F."/>
            <person name="Zhang G.-Q."/>
        </authorList>
    </citation>
    <scope>NUCLEOTIDE SEQUENCE</scope>
    <source>
        <tissue evidence="1">Leaf</tissue>
    </source>
</reference>
<evidence type="ECO:0000313" key="1">
    <source>
        <dbReference type="EMBL" id="KAI0493546.1"/>
    </source>
</evidence>
<dbReference type="Proteomes" id="UP000829196">
    <property type="component" value="Unassembled WGS sequence"/>
</dbReference>
<accession>A0A8T3AAD4</accession>
<gene>
    <name evidence="1" type="ORF">KFK09_023665</name>
</gene>